<name>A0ABV5Z060_9ACTN</name>
<feature type="transmembrane region" description="Helical" evidence="1">
    <location>
        <begin position="41"/>
        <end position="65"/>
    </location>
</feature>
<reference evidence="3 4" key="1">
    <citation type="submission" date="2024-09" db="EMBL/GenBank/DDBJ databases">
        <authorList>
            <person name="Sun Q."/>
            <person name="Mori K."/>
        </authorList>
    </citation>
    <scope>NUCLEOTIDE SEQUENCE [LARGE SCALE GENOMIC DNA]</scope>
    <source>
        <strain evidence="3 4">TBRC 0563</strain>
    </source>
</reference>
<keyword evidence="1" id="KW-0472">Membrane</keyword>
<keyword evidence="1" id="KW-0812">Transmembrane</keyword>
<accession>A0ABV5Z060</accession>
<sequence length="72" mass="7497">LDQPAAVRPAVVLGLLVIAGLLLSVARLLPGRRLLPHWGRMADLAHSGTAIAIIPLVLTVVGLYAKARGGWA</sequence>
<feature type="transmembrane region" description="Helical" evidence="1">
    <location>
        <begin position="6"/>
        <end position="29"/>
    </location>
</feature>
<organism evidence="3 4">
    <name type="scientific">Actinoallomurus acaciae</name>
    <dbReference type="NCBI Taxonomy" id="502577"/>
    <lineage>
        <taxon>Bacteria</taxon>
        <taxon>Bacillati</taxon>
        <taxon>Actinomycetota</taxon>
        <taxon>Actinomycetes</taxon>
        <taxon>Streptosporangiales</taxon>
        <taxon>Thermomonosporaceae</taxon>
        <taxon>Actinoallomurus</taxon>
    </lineage>
</organism>
<feature type="domain" description="EccD-like transmembrane" evidence="2">
    <location>
        <begin position="3"/>
        <end position="69"/>
    </location>
</feature>
<evidence type="ECO:0000313" key="3">
    <source>
        <dbReference type="EMBL" id="MFB9840699.1"/>
    </source>
</evidence>
<gene>
    <name evidence="3" type="ORF">ACFFNX_52095</name>
</gene>
<evidence type="ECO:0000313" key="4">
    <source>
        <dbReference type="Proteomes" id="UP001589627"/>
    </source>
</evidence>
<comment type="caution">
    <text evidence="3">The sequence shown here is derived from an EMBL/GenBank/DDBJ whole genome shotgun (WGS) entry which is preliminary data.</text>
</comment>
<feature type="non-terminal residue" evidence="3">
    <location>
        <position position="1"/>
    </location>
</feature>
<proteinExistence type="predicted"/>
<keyword evidence="4" id="KW-1185">Reference proteome</keyword>
<keyword evidence="1" id="KW-1133">Transmembrane helix</keyword>
<dbReference type="Proteomes" id="UP001589627">
    <property type="component" value="Unassembled WGS sequence"/>
</dbReference>
<dbReference type="EMBL" id="JBHLZP010001289">
    <property type="protein sequence ID" value="MFB9840699.1"/>
    <property type="molecule type" value="Genomic_DNA"/>
</dbReference>
<evidence type="ECO:0000259" key="2">
    <source>
        <dbReference type="Pfam" id="PF19053"/>
    </source>
</evidence>
<evidence type="ECO:0000256" key="1">
    <source>
        <dbReference type="SAM" id="Phobius"/>
    </source>
</evidence>
<dbReference type="Pfam" id="PF19053">
    <property type="entry name" value="EccD"/>
    <property type="match status" value="1"/>
</dbReference>
<dbReference type="InterPro" id="IPR044049">
    <property type="entry name" value="EccD_transm"/>
</dbReference>
<protein>
    <submittedName>
        <fullName evidence="3">Type VII secretion integral membrane protein EccD</fullName>
    </submittedName>
</protein>